<dbReference type="Pfam" id="PF00903">
    <property type="entry name" value="Glyoxalase"/>
    <property type="match status" value="1"/>
</dbReference>
<name>A0A2G2XQF4_CAPBA</name>
<dbReference type="EMBL" id="MLFT02000001">
    <property type="protein sequence ID" value="PHT59718.1"/>
    <property type="molecule type" value="Genomic_DNA"/>
</dbReference>
<sequence>MQRQAERKNEQEEEEIREQKGEDKKKNEDEIPLMALNHVSRLCKDVEKSVEFYTKVLGFVLIERPQAFDFDGAWLFNYGVGIHLVHAKDEDRLPNDTHDNDNLDPMDNHISFQSEDMEGMVQRLEQFNIKYLKRTVGGEEGAAIDQLFFKDPDGFMIEICNCENVKLVPQHSIGRINFPSDRHNPPVELGKDDPKH</sequence>
<feature type="domain" description="VOC" evidence="2">
    <location>
        <begin position="35"/>
        <end position="162"/>
    </location>
</feature>
<dbReference type="Proteomes" id="UP000224567">
    <property type="component" value="Unassembled WGS sequence"/>
</dbReference>
<feature type="compositionally biased region" description="Basic and acidic residues" evidence="1">
    <location>
        <begin position="17"/>
        <end position="29"/>
    </location>
</feature>
<feature type="compositionally biased region" description="Basic and acidic residues" evidence="1">
    <location>
        <begin position="180"/>
        <end position="196"/>
    </location>
</feature>
<feature type="compositionally biased region" description="Basic and acidic residues" evidence="1">
    <location>
        <begin position="1"/>
        <end position="10"/>
    </location>
</feature>
<reference evidence="3 4" key="1">
    <citation type="journal article" date="2017" name="Genome Biol.">
        <title>New reference genome sequences of hot pepper reveal the massive evolution of plant disease-resistance genes by retroduplication.</title>
        <authorList>
            <person name="Kim S."/>
            <person name="Park J."/>
            <person name="Yeom S.I."/>
            <person name="Kim Y.M."/>
            <person name="Seo E."/>
            <person name="Kim K.T."/>
            <person name="Kim M.S."/>
            <person name="Lee J.M."/>
            <person name="Cheong K."/>
            <person name="Shin H.S."/>
            <person name="Kim S.B."/>
            <person name="Han K."/>
            <person name="Lee J."/>
            <person name="Park M."/>
            <person name="Lee H.A."/>
            <person name="Lee H.Y."/>
            <person name="Lee Y."/>
            <person name="Oh S."/>
            <person name="Lee J.H."/>
            <person name="Choi E."/>
            <person name="Choi E."/>
            <person name="Lee S.E."/>
            <person name="Jeon J."/>
            <person name="Kim H."/>
            <person name="Choi G."/>
            <person name="Song H."/>
            <person name="Lee J."/>
            <person name="Lee S.C."/>
            <person name="Kwon J.K."/>
            <person name="Lee H.Y."/>
            <person name="Koo N."/>
            <person name="Hong Y."/>
            <person name="Kim R.W."/>
            <person name="Kang W.H."/>
            <person name="Huh J.H."/>
            <person name="Kang B.C."/>
            <person name="Yang T.J."/>
            <person name="Lee Y.H."/>
            <person name="Bennetzen J.L."/>
            <person name="Choi D."/>
        </authorList>
    </citation>
    <scope>NUCLEOTIDE SEQUENCE [LARGE SCALE GENOMIC DNA]</scope>
    <source>
        <strain evidence="4">cv. PBC81</strain>
    </source>
</reference>
<evidence type="ECO:0000313" key="3">
    <source>
        <dbReference type="EMBL" id="PHT59718.1"/>
    </source>
</evidence>
<dbReference type="SUPFAM" id="SSF54593">
    <property type="entry name" value="Glyoxalase/Bleomycin resistance protein/Dihydroxybiphenyl dioxygenase"/>
    <property type="match status" value="1"/>
</dbReference>
<dbReference type="PANTHER" id="PTHR46142:SF8">
    <property type="entry name" value="EXPRESSED PROTEIN"/>
    <property type="match status" value="1"/>
</dbReference>
<evidence type="ECO:0000313" key="4">
    <source>
        <dbReference type="Proteomes" id="UP000224567"/>
    </source>
</evidence>
<keyword evidence="4" id="KW-1185">Reference proteome</keyword>
<dbReference type="OrthoDB" id="16820at2759"/>
<protein>
    <recommendedName>
        <fullName evidence="2">VOC domain-containing protein</fullName>
    </recommendedName>
</protein>
<dbReference type="InterPro" id="IPR037523">
    <property type="entry name" value="VOC_core"/>
</dbReference>
<dbReference type="CDD" id="cd07245">
    <property type="entry name" value="VOC_like"/>
    <property type="match status" value="1"/>
</dbReference>
<proteinExistence type="predicted"/>
<dbReference type="STRING" id="33114.A0A2G2XQF4"/>
<evidence type="ECO:0000259" key="2">
    <source>
        <dbReference type="PROSITE" id="PS51819"/>
    </source>
</evidence>
<dbReference type="PROSITE" id="PS51819">
    <property type="entry name" value="VOC"/>
    <property type="match status" value="1"/>
</dbReference>
<evidence type="ECO:0000256" key="1">
    <source>
        <dbReference type="SAM" id="MobiDB-lite"/>
    </source>
</evidence>
<organism evidence="3 4">
    <name type="scientific">Capsicum baccatum</name>
    <name type="common">Peruvian pepper</name>
    <dbReference type="NCBI Taxonomy" id="33114"/>
    <lineage>
        <taxon>Eukaryota</taxon>
        <taxon>Viridiplantae</taxon>
        <taxon>Streptophyta</taxon>
        <taxon>Embryophyta</taxon>
        <taxon>Tracheophyta</taxon>
        <taxon>Spermatophyta</taxon>
        <taxon>Magnoliopsida</taxon>
        <taxon>eudicotyledons</taxon>
        <taxon>Gunneridae</taxon>
        <taxon>Pentapetalae</taxon>
        <taxon>asterids</taxon>
        <taxon>lamiids</taxon>
        <taxon>Solanales</taxon>
        <taxon>Solanaceae</taxon>
        <taxon>Solanoideae</taxon>
        <taxon>Capsiceae</taxon>
        <taxon>Capsicum</taxon>
    </lineage>
</organism>
<dbReference type="AlphaFoldDB" id="A0A2G2XQF4"/>
<reference evidence="4" key="2">
    <citation type="journal article" date="2017" name="J. Anim. Genet.">
        <title>Multiple reference genome sequences of hot pepper reveal the massive evolution of plant disease resistance genes by retroduplication.</title>
        <authorList>
            <person name="Kim S."/>
            <person name="Park J."/>
            <person name="Yeom S.-I."/>
            <person name="Kim Y.-M."/>
            <person name="Seo E."/>
            <person name="Kim K.-T."/>
            <person name="Kim M.-S."/>
            <person name="Lee J.M."/>
            <person name="Cheong K."/>
            <person name="Shin H.-S."/>
            <person name="Kim S.-B."/>
            <person name="Han K."/>
            <person name="Lee J."/>
            <person name="Park M."/>
            <person name="Lee H.-A."/>
            <person name="Lee H.-Y."/>
            <person name="Lee Y."/>
            <person name="Oh S."/>
            <person name="Lee J.H."/>
            <person name="Choi E."/>
            <person name="Choi E."/>
            <person name="Lee S.E."/>
            <person name="Jeon J."/>
            <person name="Kim H."/>
            <person name="Choi G."/>
            <person name="Song H."/>
            <person name="Lee J."/>
            <person name="Lee S.-C."/>
            <person name="Kwon J.-K."/>
            <person name="Lee H.-Y."/>
            <person name="Koo N."/>
            <person name="Hong Y."/>
            <person name="Kim R.W."/>
            <person name="Kang W.-H."/>
            <person name="Huh J.H."/>
            <person name="Kang B.-C."/>
            <person name="Yang T.-J."/>
            <person name="Lee Y.-H."/>
            <person name="Bennetzen J.L."/>
            <person name="Choi D."/>
        </authorList>
    </citation>
    <scope>NUCLEOTIDE SEQUENCE [LARGE SCALE GENOMIC DNA]</scope>
    <source>
        <strain evidence="4">cv. PBC81</strain>
    </source>
</reference>
<dbReference type="PANTHER" id="PTHR46142">
    <property type="match status" value="1"/>
</dbReference>
<accession>A0A2G2XQF4</accession>
<feature type="region of interest" description="Disordered" evidence="1">
    <location>
        <begin position="1"/>
        <end position="29"/>
    </location>
</feature>
<gene>
    <name evidence="3" type="ORF">CQW23_02081</name>
</gene>
<dbReference type="Gene3D" id="3.10.180.10">
    <property type="entry name" value="2,3-Dihydroxybiphenyl 1,2-Dioxygenase, domain 1"/>
    <property type="match status" value="1"/>
</dbReference>
<feature type="region of interest" description="Disordered" evidence="1">
    <location>
        <begin position="175"/>
        <end position="196"/>
    </location>
</feature>
<dbReference type="InterPro" id="IPR029068">
    <property type="entry name" value="Glyas_Bleomycin-R_OHBP_Dase"/>
</dbReference>
<comment type="caution">
    <text evidence="3">The sequence shown here is derived from an EMBL/GenBank/DDBJ whole genome shotgun (WGS) entry which is preliminary data.</text>
</comment>
<dbReference type="InterPro" id="IPR004360">
    <property type="entry name" value="Glyas_Fos-R_dOase_dom"/>
</dbReference>